<dbReference type="SUPFAM" id="SSF48498">
    <property type="entry name" value="Tetracyclin repressor-like, C-terminal domain"/>
    <property type="match status" value="1"/>
</dbReference>
<gene>
    <name evidence="6" type="ORF">OINT_2001672</name>
</gene>
<dbReference type="EMBL" id="ACQA01000002">
    <property type="protein sequence ID" value="EEQ94443.1"/>
    <property type="molecule type" value="Genomic_DNA"/>
</dbReference>
<feature type="domain" description="HTH tetR-type" evidence="5">
    <location>
        <begin position="20"/>
        <end position="79"/>
    </location>
</feature>
<dbReference type="InterPro" id="IPR001647">
    <property type="entry name" value="HTH_TetR"/>
</dbReference>
<dbReference type="Pfam" id="PF00440">
    <property type="entry name" value="TetR_N"/>
    <property type="match status" value="1"/>
</dbReference>
<dbReference type="Gene3D" id="1.10.357.10">
    <property type="entry name" value="Tetracycline Repressor, domain 2"/>
    <property type="match status" value="1"/>
</dbReference>
<dbReference type="Proteomes" id="UP000004386">
    <property type="component" value="Unassembled WGS sequence"/>
</dbReference>
<evidence type="ECO:0000256" key="3">
    <source>
        <dbReference type="ARBA" id="ARBA00023163"/>
    </source>
</evidence>
<proteinExistence type="predicted"/>
<dbReference type="SUPFAM" id="SSF46689">
    <property type="entry name" value="Homeodomain-like"/>
    <property type="match status" value="1"/>
</dbReference>
<feature type="DNA-binding region" description="H-T-H motif" evidence="4">
    <location>
        <begin position="42"/>
        <end position="61"/>
    </location>
</feature>
<dbReference type="InterPro" id="IPR050109">
    <property type="entry name" value="HTH-type_TetR-like_transc_reg"/>
</dbReference>
<reference evidence="6 7" key="1">
    <citation type="submission" date="2009-05" db="EMBL/GenBank/DDBJ databases">
        <authorList>
            <person name="Setubal J.C."/>
            <person name="Boyle S."/>
            <person name="Crasta O.R."/>
            <person name="Gillespie J.J."/>
            <person name="Kenyon R.W."/>
            <person name="Lu J."/>
            <person name="Mane S."/>
            <person name="Nagrani S."/>
            <person name="Shallom J.M."/>
            <person name="Shallom S."/>
            <person name="Shukla M."/>
            <person name="Snyder E.E."/>
            <person name="Sobral B.W."/>
            <person name="Wattam A.R."/>
            <person name="Will R."/>
            <person name="Williams K."/>
            <person name="Yoo H."/>
            <person name="Munk C."/>
            <person name="Tapia R."/>
            <person name="Green L."/>
            <person name="Rogers Y."/>
            <person name="Detter J.C."/>
            <person name="Bruce D."/>
            <person name="Brettin T.S."/>
            <person name="Tsolis R."/>
        </authorList>
    </citation>
    <scope>NUCLEOTIDE SEQUENCE [LARGE SCALE GENOMIC DNA]</scope>
    <source>
        <strain evidence="6 7">LMG 3301</strain>
    </source>
</reference>
<evidence type="ECO:0000256" key="4">
    <source>
        <dbReference type="PROSITE-ProRule" id="PRU00335"/>
    </source>
</evidence>
<organism evidence="6 7">
    <name type="scientific">Brucella intermedia LMG 3301</name>
    <dbReference type="NCBI Taxonomy" id="641118"/>
    <lineage>
        <taxon>Bacteria</taxon>
        <taxon>Pseudomonadati</taxon>
        <taxon>Pseudomonadota</taxon>
        <taxon>Alphaproteobacteria</taxon>
        <taxon>Hyphomicrobiales</taxon>
        <taxon>Brucellaceae</taxon>
        <taxon>Brucella/Ochrobactrum group</taxon>
        <taxon>Brucella</taxon>
    </lineage>
</organism>
<sequence>MLYGNHKIGKWGIMTATKGARTRQQLIAAAASEIALHGREAKMVDVAARVGLTQPAVYRHFKTRDEVHTAVVQEFREKLRHLIANALIPPSAKVDDLQSLTALAVTNLMQFLEANRDAMTVAMLQEPEGEQTRQELISMIATNVQAEIAAGHFRADITPKFFATCLVGIVTQFIRHPGSQRALKQTAQTIAVVLLSGIQSEKN</sequence>
<keyword evidence="3" id="KW-0804">Transcription</keyword>
<dbReference type="HOGENOM" id="CLU_069356_12_3_5"/>
<evidence type="ECO:0000256" key="1">
    <source>
        <dbReference type="ARBA" id="ARBA00023015"/>
    </source>
</evidence>
<dbReference type="AlphaFoldDB" id="C4WQA2"/>
<dbReference type="PROSITE" id="PS50977">
    <property type="entry name" value="HTH_TETR_2"/>
    <property type="match status" value="1"/>
</dbReference>
<accession>C4WQA2</accession>
<comment type="caution">
    <text evidence="6">The sequence shown here is derived from an EMBL/GenBank/DDBJ whole genome shotgun (WGS) entry which is preliminary data.</text>
</comment>
<dbReference type="PANTHER" id="PTHR30055">
    <property type="entry name" value="HTH-TYPE TRANSCRIPTIONAL REGULATOR RUTR"/>
    <property type="match status" value="1"/>
</dbReference>
<dbReference type="InterPro" id="IPR009057">
    <property type="entry name" value="Homeodomain-like_sf"/>
</dbReference>
<protein>
    <recommendedName>
        <fullName evidence="5">HTH tetR-type domain-containing protein</fullName>
    </recommendedName>
</protein>
<dbReference type="GO" id="GO:0000976">
    <property type="term" value="F:transcription cis-regulatory region binding"/>
    <property type="evidence" value="ECO:0007669"/>
    <property type="project" value="TreeGrafter"/>
</dbReference>
<name>C4WQA2_9HYPH</name>
<dbReference type="GO" id="GO:0003700">
    <property type="term" value="F:DNA-binding transcription factor activity"/>
    <property type="evidence" value="ECO:0007669"/>
    <property type="project" value="TreeGrafter"/>
</dbReference>
<evidence type="ECO:0000313" key="6">
    <source>
        <dbReference type="EMBL" id="EEQ94443.1"/>
    </source>
</evidence>
<evidence type="ECO:0000256" key="2">
    <source>
        <dbReference type="ARBA" id="ARBA00023125"/>
    </source>
</evidence>
<keyword evidence="2 4" id="KW-0238">DNA-binding</keyword>
<evidence type="ECO:0000259" key="5">
    <source>
        <dbReference type="PROSITE" id="PS50977"/>
    </source>
</evidence>
<dbReference type="PANTHER" id="PTHR30055:SF234">
    <property type="entry name" value="HTH-TYPE TRANSCRIPTIONAL REGULATOR BETI"/>
    <property type="match status" value="1"/>
</dbReference>
<dbReference type="InterPro" id="IPR036271">
    <property type="entry name" value="Tet_transcr_reg_TetR-rel_C_sf"/>
</dbReference>
<keyword evidence="1" id="KW-0805">Transcription regulation</keyword>
<evidence type="ECO:0000313" key="7">
    <source>
        <dbReference type="Proteomes" id="UP000004386"/>
    </source>
</evidence>